<reference evidence="5" key="2">
    <citation type="submission" date="2021-04" db="EMBL/GenBank/DDBJ databases">
        <authorList>
            <person name="Gilroy R."/>
        </authorList>
    </citation>
    <scope>NUCLEOTIDE SEQUENCE</scope>
    <source>
        <strain evidence="5">ChiHecec1B25-7008</strain>
    </source>
</reference>
<keyword evidence="1" id="KW-0805">Transcription regulation</keyword>
<keyword evidence="3" id="KW-0804">Transcription</keyword>
<comment type="caution">
    <text evidence="5">The sequence shown here is derived from an EMBL/GenBank/DDBJ whole genome shotgun (WGS) entry which is preliminary data.</text>
</comment>
<dbReference type="GO" id="GO:0043565">
    <property type="term" value="F:sequence-specific DNA binding"/>
    <property type="evidence" value="ECO:0007669"/>
    <property type="project" value="InterPro"/>
</dbReference>
<dbReference type="InterPro" id="IPR037923">
    <property type="entry name" value="HTH-like"/>
</dbReference>
<organism evidence="5 6">
    <name type="scientific">Candidatus Bacteroides intestinavium</name>
    <dbReference type="NCBI Taxonomy" id="2838469"/>
    <lineage>
        <taxon>Bacteria</taxon>
        <taxon>Pseudomonadati</taxon>
        <taxon>Bacteroidota</taxon>
        <taxon>Bacteroidia</taxon>
        <taxon>Bacteroidales</taxon>
        <taxon>Bacteroidaceae</taxon>
        <taxon>Bacteroides</taxon>
    </lineage>
</organism>
<dbReference type="InterPro" id="IPR009057">
    <property type="entry name" value="Homeodomain-like_sf"/>
</dbReference>
<evidence type="ECO:0000313" key="6">
    <source>
        <dbReference type="Proteomes" id="UP000823860"/>
    </source>
</evidence>
<evidence type="ECO:0000256" key="3">
    <source>
        <dbReference type="ARBA" id="ARBA00023163"/>
    </source>
</evidence>
<dbReference type="SUPFAM" id="SSF51215">
    <property type="entry name" value="Regulatory protein AraC"/>
    <property type="match status" value="1"/>
</dbReference>
<evidence type="ECO:0000256" key="2">
    <source>
        <dbReference type="ARBA" id="ARBA00023125"/>
    </source>
</evidence>
<dbReference type="Proteomes" id="UP000823860">
    <property type="component" value="Unassembled WGS sequence"/>
</dbReference>
<reference evidence="5" key="1">
    <citation type="journal article" date="2021" name="PeerJ">
        <title>Extensive microbial diversity within the chicken gut microbiome revealed by metagenomics and culture.</title>
        <authorList>
            <person name="Gilroy R."/>
            <person name="Ravi A."/>
            <person name="Getino M."/>
            <person name="Pursley I."/>
            <person name="Horton D.L."/>
            <person name="Alikhan N.F."/>
            <person name="Baker D."/>
            <person name="Gharbi K."/>
            <person name="Hall N."/>
            <person name="Watson M."/>
            <person name="Adriaenssens E.M."/>
            <person name="Foster-Nyarko E."/>
            <person name="Jarju S."/>
            <person name="Secka A."/>
            <person name="Antonio M."/>
            <person name="Oren A."/>
            <person name="Chaudhuri R.R."/>
            <person name="La Ragione R."/>
            <person name="Hildebrand F."/>
            <person name="Pallen M.J."/>
        </authorList>
    </citation>
    <scope>NUCLEOTIDE SEQUENCE</scope>
    <source>
        <strain evidence="5">ChiHecec1B25-7008</strain>
    </source>
</reference>
<dbReference type="GO" id="GO:0003700">
    <property type="term" value="F:DNA-binding transcription factor activity"/>
    <property type="evidence" value="ECO:0007669"/>
    <property type="project" value="InterPro"/>
</dbReference>
<name>A0A9D2HTW5_9BACE</name>
<evidence type="ECO:0000259" key="4">
    <source>
        <dbReference type="PROSITE" id="PS01124"/>
    </source>
</evidence>
<dbReference type="Pfam" id="PF12833">
    <property type="entry name" value="HTH_18"/>
    <property type="match status" value="1"/>
</dbReference>
<gene>
    <name evidence="5" type="ORF">H9785_07205</name>
</gene>
<keyword evidence="2" id="KW-0238">DNA-binding</keyword>
<proteinExistence type="predicted"/>
<dbReference type="Gene3D" id="1.10.10.60">
    <property type="entry name" value="Homeodomain-like"/>
    <property type="match status" value="1"/>
</dbReference>
<evidence type="ECO:0000256" key="1">
    <source>
        <dbReference type="ARBA" id="ARBA00023015"/>
    </source>
</evidence>
<dbReference type="InterPro" id="IPR018060">
    <property type="entry name" value="HTH_AraC"/>
</dbReference>
<dbReference type="EMBL" id="DWZE01000083">
    <property type="protein sequence ID" value="HJA83737.1"/>
    <property type="molecule type" value="Genomic_DNA"/>
</dbReference>
<dbReference type="SUPFAM" id="SSF46689">
    <property type="entry name" value="Homeodomain-like"/>
    <property type="match status" value="1"/>
</dbReference>
<feature type="domain" description="HTH araC/xylS-type" evidence="4">
    <location>
        <begin position="208"/>
        <end position="306"/>
    </location>
</feature>
<dbReference type="SMART" id="SM00342">
    <property type="entry name" value="HTH_ARAC"/>
    <property type="match status" value="1"/>
</dbReference>
<sequence length="306" mass="35602">MDRKESPALQPLDMLMVPATDRTLVFEDEFMLCDNLNRPADAGIGRQFIAPDRPFKMDFTLLMFCTQGEMRLRLNLQEYRLQGGMILVVLPGDIGECLAFGPDCQVALIAFSDDAYTDGARSVQSMRFLKYLTKQRLVPLAADEMQEVLSVYQWMRRKIAQPDFGFTREIVRCYMQVLVHNGYQWLARHHREQPDAERPQNRPQELFERFLALVQKHYAEERSIRFYADRLCLTPKYLSNAVHRVSGRHAGEWIKDYVLLEAKALLKSRQYTVQQVSEMLNFPNTSFFGKFFKKAVGCTPRTYMLG</sequence>
<dbReference type="PROSITE" id="PS01124">
    <property type="entry name" value="HTH_ARAC_FAMILY_2"/>
    <property type="match status" value="1"/>
</dbReference>
<dbReference type="PANTHER" id="PTHR43280:SF32">
    <property type="entry name" value="TRANSCRIPTIONAL REGULATORY PROTEIN"/>
    <property type="match status" value="1"/>
</dbReference>
<dbReference type="AlphaFoldDB" id="A0A9D2HTW5"/>
<protein>
    <submittedName>
        <fullName evidence="5">AraC family transcriptional regulator</fullName>
    </submittedName>
</protein>
<dbReference type="PANTHER" id="PTHR43280">
    <property type="entry name" value="ARAC-FAMILY TRANSCRIPTIONAL REGULATOR"/>
    <property type="match status" value="1"/>
</dbReference>
<accession>A0A9D2HTW5</accession>
<evidence type="ECO:0000313" key="5">
    <source>
        <dbReference type="EMBL" id="HJA83737.1"/>
    </source>
</evidence>